<keyword evidence="4" id="KW-0472">Membrane</keyword>
<dbReference type="EMBL" id="JACIDK010000003">
    <property type="protein sequence ID" value="MBB3891648.1"/>
    <property type="molecule type" value="Genomic_DNA"/>
</dbReference>
<evidence type="ECO:0000313" key="6">
    <source>
        <dbReference type="EMBL" id="MBB3891648.1"/>
    </source>
</evidence>
<evidence type="ECO:0000259" key="5">
    <source>
        <dbReference type="SMART" id="SM00563"/>
    </source>
</evidence>
<protein>
    <submittedName>
        <fullName evidence="6">1-acyl-sn-glycerol-3-phosphate acyltransferase</fullName>
        <ecNumber evidence="6">2.3.1.51</ecNumber>
    </submittedName>
</protein>
<dbReference type="Pfam" id="PF01553">
    <property type="entry name" value="Acyltransferase"/>
    <property type="match status" value="1"/>
</dbReference>
<name>A0A839ZZS2_9CAUL</name>
<accession>A0A839ZZS2</accession>
<feature type="domain" description="Phospholipid/glycerol acyltransferase" evidence="5">
    <location>
        <begin position="72"/>
        <end position="186"/>
    </location>
</feature>
<dbReference type="SMART" id="SM00563">
    <property type="entry name" value="PlsC"/>
    <property type="match status" value="1"/>
</dbReference>
<dbReference type="SUPFAM" id="SSF69593">
    <property type="entry name" value="Glycerol-3-phosphate (1)-acyltransferase"/>
    <property type="match status" value="1"/>
</dbReference>
<keyword evidence="3 6" id="KW-0012">Acyltransferase</keyword>
<dbReference type="PROSITE" id="PS51257">
    <property type="entry name" value="PROKAR_LIPOPROTEIN"/>
    <property type="match status" value="1"/>
</dbReference>
<dbReference type="PANTHER" id="PTHR10434:SF40">
    <property type="entry name" value="1-ACYL-SN-GLYCEROL-3-PHOSPHATE ACYLTRANSFERASE"/>
    <property type="match status" value="1"/>
</dbReference>
<dbReference type="GO" id="GO:0006654">
    <property type="term" value="P:phosphatidic acid biosynthetic process"/>
    <property type="evidence" value="ECO:0007669"/>
    <property type="project" value="TreeGrafter"/>
</dbReference>
<evidence type="ECO:0000256" key="2">
    <source>
        <dbReference type="ARBA" id="ARBA00022679"/>
    </source>
</evidence>
<sequence>MTTLRSLAFAFLFYLWSVLVAVGCAIVVLPAPRSWCTEMMRGWAKGIIFLLRVVCDIKVEVRGREHMPTGAALLAPKHQCMFDVFAQFAFMPDACFVMKKELMWIPFFSWYALKAKMIVVDREGHSAALRKLVKDAQERFAEHRQVIIAPEGTRTAPGAAPDYKPGIAALYREIDVPVHPIATNAGVHWPKHGFTRKPGIIVFEYLEPIQPGLKRAEFMRTLQERTETASNALLTL</sequence>
<reference evidence="6 7" key="1">
    <citation type="submission" date="2020-08" db="EMBL/GenBank/DDBJ databases">
        <title>Genomic Encyclopedia of Type Strains, Phase IV (KMG-IV): sequencing the most valuable type-strain genomes for metagenomic binning, comparative biology and taxonomic classification.</title>
        <authorList>
            <person name="Goeker M."/>
        </authorList>
    </citation>
    <scope>NUCLEOTIDE SEQUENCE [LARGE SCALE GENOMIC DNA]</scope>
    <source>
        <strain evidence="6 7">DSM 21793</strain>
    </source>
</reference>
<dbReference type="PANTHER" id="PTHR10434">
    <property type="entry name" value="1-ACYL-SN-GLYCEROL-3-PHOSPHATE ACYLTRANSFERASE"/>
    <property type="match status" value="1"/>
</dbReference>
<evidence type="ECO:0000313" key="7">
    <source>
        <dbReference type="Proteomes" id="UP000530564"/>
    </source>
</evidence>
<gene>
    <name evidence="6" type="ORF">GGQ61_002376</name>
</gene>
<dbReference type="AlphaFoldDB" id="A0A839ZZS2"/>
<comment type="caution">
    <text evidence="6">The sequence shown here is derived from an EMBL/GenBank/DDBJ whole genome shotgun (WGS) entry which is preliminary data.</text>
</comment>
<keyword evidence="2 6" id="KW-0808">Transferase</keyword>
<dbReference type="CDD" id="cd07989">
    <property type="entry name" value="LPLAT_AGPAT-like"/>
    <property type="match status" value="1"/>
</dbReference>
<proteinExistence type="predicted"/>
<dbReference type="Proteomes" id="UP000530564">
    <property type="component" value="Unassembled WGS sequence"/>
</dbReference>
<keyword evidence="7" id="KW-1185">Reference proteome</keyword>
<dbReference type="EC" id="2.3.1.51" evidence="6"/>
<keyword evidence="4" id="KW-0812">Transmembrane</keyword>
<dbReference type="InterPro" id="IPR002123">
    <property type="entry name" value="Plipid/glycerol_acylTrfase"/>
</dbReference>
<dbReference type="GO" id="GO:0003841">
    <property type="term" value="F:1-acylglycerol-3-phosphate O-acyltransferase activity"/>
    <property type="evidence" value="ECO:0007669"/>
    <property type="project" value="UniProtKB-EC"/>
</dbReference>
<evidence type="ECO:0000256" key="4">
    <source>
        <dbReference type="SAM" id="Phobius"/>
    </source>
</evidence>
<keyword evidence="4" id="KW-1133">Transmembrane helix</keyword>
<dbReference type="RefSeq" id="WP_183772851.1">
    <property type="nucleotide sequence ID" value="NZ_JACIDK010000003.1"/>
</dbReference>
<evidence type="ECO:0000256" key="1">
    <source>
        <dbReference type="ARBA" id="ARBA00005189"/>
    </source>
</evidence>
<feature type="transmembrane region" description="Helical" evidence="4">
    <location>
        <begin position="6"/>
        <end position="31"/>
    </location>
</feature>
<organism evidence="6 7">
    <name type="scientific">Phenylobacterium haematophilum</name>
    <dbReference type="NCBI Taxonomy" id="98513"/>
    <lineage>
        <taxon>Bacteria</taxon>
        <taxon>Pseudomonadati</taxon>
        <taxon>Pseudomonadota</taxon>
        <taxon>Alphaproteobacteria</taxon>
        <taxon>Caulobacterales</taxon>
        <taxon>Caulobacteraceae</taxon>
        <taxon>Phenylobacterium</taxon>
    </lineage>
</organism>
<evidence type="ECO:0000256" key="3">
    <source>
        <dbReference type="ARBA" id="ARBA00023315"/>
    </source>
</evidence>
<comment type="pathway">
    <text evidence="1">Lipid metabolism.</text>
</comment>